<dbReference type="EMBL" id="KU521356">
    <property type="protein sequence ID" value="ANM44918.1"/>
    <property type="molecule type" value="Genomic_DNA"/>
</dbReference>
<sequence>MLAKMNKFFKELLNKNTVNMAGLFDDVVLMNSYSNYKPDFNDTVEVNTKCDLPANGKVLVLYVVQDTMDMYIWDGQQYLSYNPYSTEQLAPMIDDPSAFIPSTKANTSLKVTYGIWALKKDLETIQKYSIGMHTLLDKHSLARVNDKNPINKVFFETCHKALYTALRESYKNNMVKPQIADAVTKEGCWFGRDHRSNKLSFKCGEFKVEW</sequence>
<organism evidence="1 2">
    <name type="scientific">Pseudomonas phage KTN4</name>
    <dbReference type="NCBI Taxonomy" id="1862701"/>
    <lineage>
        <taxon>Viruses</taxon>
        <taxon>Duplodnaviria</taxon>
        <taxon>Heunggongvirae</taxon>
        <taxon>Uroviricota</taxon>
        <taxon>Caudoviricetes</taxon>
        <taxon>Chimalliviridae</taxon>
        <taxon>Phikzvirus</taxon>
        <taxon>Phikzvirus phiKZ</taxon>
    </lineage>
</organism>
<proteinExistence type="predicted"/>
<dbReference type="Proteomes" id="UP000224336">
    <property type="component" value="Segment"/>
</dbReference>
<name>A0A192Y5A6_9CAUD</name>
<gene>
    <name evidence="1" type="ORF">KTN4_160</name>
</gene>
<accession>A0A192Y5A6</accession>
<protein>
    <submittedName>
        <fullName evidence="1">Uncharacterized protein</fullName>
    </submittedName>
</protein>
<evidence type="ECO:0000313" key="2">
    <source>
        <dbReference type="Proteomes" id="UP000224336"/>
    </source>
</evidence>
<evidence type="ECO:0000313" key="1">
    <source>
        <dbReference type="EMBL" id="ANM44918.1"/>
    </source>
</evidence>
<reference evidence="1 2" key="1">
    <citation type="journal article" date="2016" name="Sci. Rep.">
        <title>A proposed integrated approach for the preclinical evaluation of phage therapy in Pseudomonas infections.</title>
        <authorList>
            <person name="Danis-Wlodarczyk K."/>
            <person name="Vandenheuvel D."/>
            <person name="Jang H.B."/>
            <person name="Briers Y."/>
            <person name="Olszak T."/>
            <person name="Arabski M."/>
            <person name="Wasik S."/>
            <person name="Drabik M."/>
            <person name="Higgins G."/>
            <person name="Tyrrell J."/>
            <person name="Harvey B.J."/>
            <person name="Noben J.P."/>
            <person name="Lavigne R."/>
            <person name="Drulis-Kawa Z."/>
        </authorList>
    </citation>
    <scope>NUCLEOTIDE SEQUENCE [LARGE SCALE GENOMIC DNA]</scope>
</reference>